<accession>A0A317ZFW8</accession>
<dbReference type="GO" id="GO:0103016">
    <property type="term" value="F:tRNA-uridine 2-sulfurtransferase activity"/>
    <property type="evidence" value="ECO:0007669"/>
    <property type="project" value="UniProtKB-EC"/>
</dbReference>
<feature type="binding site" evidence="9">
    <location>
        <position position="123"/>
    </location>
    <ligand>
        <name>ATP</name>
        <dbReference type="ChEBI" id="CHEBI:30616"/>
    </ligand>
</feature>
<dbReference type="GO" id="GO:0005524">
    <property type="term" value="F:ATP binding"/>
    <property type="evidence" value="ECO:0007669"/>
    <property type="project" value="UniProtKB-KW"/>
</dbReference>
<dbReference type="EMBL" id="QHJQ01000003">
    <property type="protein sequence ID" value="PXA04495.1"/>
    <property type="molecule type" value="Genomic_DNA"/>
</dbReference>
<dbReference type="NCBIfam" id="NF001138">
    <property type="entry name" value="PRK00143.1"/>
    <property type="match status" value="1"/>
</dbReference>
<dbReference type="NCBIfam" id="TIGR00420">
    <property type="entry name" value="trmU"/>
    <property type="match status" value="1"/>
</dbReference>
<evidence type="ECO:0000256" key="3">
    <source>
        <dbReference type="ARBA" id="ARBA00022694"/>
    </source>
</evidence>
<keyword evidence="1 9" id="KW-0820">tRNA-binding</keyword>
<protein>
    <recommendedName>
        <fullName evidence="9">tRNA-specific 2-thiouridylase MnmA</fullName>
        <ecNumber evidence="9">2.8.1.13</ecNumber>
    </recommendedName>
</protein>
<dbReference type="GO" id="GO:0005737">
    <property type="term" value="C:cytoplasm"/>
    <property type="evidence" value="ECO:0007669"/>
    <property type="project" value="UniProtKB-SubCell"/>
</dbReference>
<keyword evidence="3 9" id="KW-0819">tRNA processing</keyword>
<comment type="function">
    <text evidence="9">Catalyzes the 2-thiolation of uridine at the wobble position (U34) of tRNA, leading to the formation of s(2)U34.</text>
</comment>
<dbReference type="PANTHER" id="PTHR11933">
    <property type="entry name" value="TRNA 5-METHYLAMINOMETHYL-2-THIOURIDYLATE -METHYLTRANSFERASE"/>
    <property type="match status" value="1"/>
</dbReference>
<comment type="catalytic activity">
    <reaction evidence="8 9">
        <text>S-sulfanyl-L-cysteinyl-[protein] + uridine(34) in tRNA + AH2 + ATP = 2-thiouridine(34) in tRNA + L-cysteinyl-[protein] + A + AMP + diphosphate + H(+)</text>
        <dbReference type="Rhea" id="RHEA:47032"/>
        <dbReference type="Rhea" id="RHEA-COMP:10131"/>
        <dbReference type="Rhea" id="RHEA-COMP:11726"/>
        <dbReference type="Rhea" id="RHEA-COMP:11727"/>
        <dbReference type="Rhea" id="RHEA-COMP:11728"/>
        <dbReference type="ChEBI" id="CHEBI:13193"/>
        <dbReference type="ChEBI" id="CHEBI:15378"/>
        <dbReference type="ChEBI" id="CHEBI:17499"/>
        <dbReference type="ChEBI" id="CHEBI:29950"/>
        <dbReference type="ChEBI" id="CHEBI:30616"/>
        <dbReference type="ChEBI" id="CHEBI:33019"/>
        <dbReference type="ChEBI" id="CHEBI:61963"/>
        <dbReference type="ChEBI" id="CHEBI:65315"/>
        <dbReference type="ChEBI" id="CHEBI:87170"/>
        <dbReference type="ChEBI" id="CHEBI:456215"/>
        <dbReference type="EC" id="2.8.1.13"/>
    </reaction>
</comment>
<evidence type="ECO:0000256" key="9">
    <source>
        <dbReference type="HAMAP-Rule" id="MF_00144"/>
    </source>
</evidence>
<organism evidence="12 13">
    <name type="scientific">Coraliomargarita sinensis</name>
    <dbReference type="NCBI Taxonomy" id="2174842"/>
    <lineage>
        <taxon>Bacteria</taxon>
        <taxon>Pseudomonadati</taxon>
        <taxon>Verrucomicrobiota</taxon>
        <taxon>Opitutia</taxon>
        <taxon>Puniceicoccales</taxon>
        <taxon>Coraliomargaritaceae</taxon>
        <taxon>Coraliomargarita</taxon>
    </lineage>
</organism>
<feature type="region of interest" description="Interaction with target base in tRNA" evidence="9">
    <location>
        <begin position="94"/>
        <end position="96"/>
    </location>
</feature>
<dbReference type="Proteomes" id="UP000247099">
    <property type="component" value="Unassembled WGS sequence"/>
</dbReference>
<dbReference type="FunFam" id="3.40.50.620:FF:000115">
    <property type="entry name" value="tRNA-specific 2-thiouridylase MnmA"/>
    <property type="match status" value="1"/>
</dbReference>
<sequence length="356" mass="40038">MRKILVALSGGVDSAVAALLLKEQGYDISGAYIRTWMNEEMPLADCPAQQDIEDSRAVAEHLGIDYEIVNLVNEYREHVVNYLVEGYKEGITPNPDIMCNREMKFGIFQNYALKNGFDTIATGHYVRSTKNPDHSYDLLEGLDKNKDQTYFLALLHQSQIARALFPVGELQKPEVRELAKRHNLPNASKKDSQGICFLGDMNINRFLEHYIEDKPGNIVNSEGKVLGRHRGLHRYTTGQRRGIGVPSNTDNEAYVVTKLDMERNELVVAFDRPDSPGLYTSEVELYGLSFTNRPVTEACELLAKPRYRDPSQEIHYTPTGSNTAKVTFAEPQRALSSGQVLALYDGEKLLGGGFYR</sequence>
<evidence type="ECO:0000256" key="6">
    <source>
        <dbReference type="ARBA" id="ARBA00022884"/>
    </source>
</evidence>
<dbReference type="InterPro" id="IPR023382">
    <property type="entry name" value="MnmA-like_central_sf"/>
</dbReference>
<dbReference type="OrthoDB" id="9800696at2"/>
<feature type="region of interest" description="Interaction with tRNA" evidence="9">
    <location>
        <begin position="306"/>
        <end position="307"/>
    </location>
</feature>
<evidence type="ECO:0000256" key="5">
    <source>
        <dbReference type="ARBA" id="ARBA00022840"/>
    </source>
</evidence>
<reference evidence="12 13" key="1">
    <citation type="submission" date="2018-05" db="EMBL/GenBank/DDBJ databases">
        <title>Coraliomargarita sinensis sp. nov., isolated from a marine solar saltern.</title>
        <authorList>
            <person name="Zhou L.Y."/>
        </authorList>
    </citation>
    <scope>NUCLEOTIDE SEQUENCE [LARGE SCALE GENOMIC DNA]</scope>
    <source>
        <strain evidence="12 13">WN38</strain>
    </source>
</reference>
<comment type="caution">
    <text evidence="12">The sequence shown here is derived from an EMBL/GenBank/DDBJ whole genome shotgun (WGS) entry which is preliminary data.</text>
</comment>
<gene>
    <name evidence="9" type="primary">mnmA</name>
    <name evidence="12" type="ORF">DDZ13_04790</name>
</gene>
<dbReference type="FunFam" id="2.30.30.280:FF:000001">
    <property type="entry name" value="tRNA-specific 2-thiouridylase MnmA"/>
    <property type="match status" value="1"/>
</dbReference>
<comment type="subcellular location">
    <subcellularLocation>
        <location evidence="9">Cytoplasm</location>
    </subcellularLocation>
</comment>
<evidence type="ECO:0000256" key="1">
    <source>
        <dbReference type="ARBA" id="ARBA00022555"/>
    </source>
</evidence>
<dbReference type="InterPro" id="IPR046885">
    <property type="entry name" value="MnmA-like_C"/>
</dbReference>
<feature type="site" description="Interaction with tRNA" evidence="9">
    <location>
        <position position="124"/>
    </location>
</feature>
<evidence type="ECO:0000256" key="4">
    <source>
        <dbReference type="ARBA" id="ARBA00022741"/>
    </source>
</evidence>
<dbReference type="Gene3D" id="2.30.30.280">
    <property type="entry name" value="Adenine nucleotide alpha hydrolases-like domains"/>
    <property type="match status" value="1"/>
</dbReference>
<dbReference type="PANTHER" id="PTHR11933:SF5">
    <property type="entry name" value="MITOCHONDRIAL TRNA-SPECIFIC 2-THIOURIDYLASE 1"/>
    <property type="match status" value="1"/>
</dbReference>
<keyword evidence="5 9" id="KW-0067">ATP-binding</keyword>
<evidence type="ECO:0000259" key="10">
    <source>
        <dbReference type="Pfam" id="PF20258"/>
    </source>
</evidence>
<keyword evidence="2 9" id="KW-0808">Transferase</keyword>
<name>A0A317ZFW8_9BACT</name>
<feature type="domain" description="tRNA-specific 2-thiouridylase MnmA-like central" evidence="11">
    <location>
        <begin position="205"/>
        <end position="269"/>
    </location>
</feature>
<dbReference type="GO" id="GO:0002143">
    <property type="term" value="P:tRNA wobble position uridine thiolation"/>
    <property type="evidence" value="ECO:0007669"/>
    <property type="project" value="TreeGrafter"/>
</dbReference>
<evidence type="ECO:0000256" key="8">
    <source>
        <dbReference type="ARBA" id="ARBA00051542"/>
    </source>
</evidence>
<dbReference type="HAMAP" id="MF_00144">
    <property type="entry name" value="tRNA_thiouridyl_MnmA"/>
    <property type="match status" value="1"/>
</dbReference>
<evidence type="ECO:0000313" key="13">
    <source>
        <dbReference type="Proteomes" id="UP000247099"/>
    </source>
</evidence>
<dbReference type="CDD" id="cd01998">
    <property type="entry name" value="MnmA_TRMU-like"/>
    <property type="match status" value="1"/>
</dbReference>
<keyword evidence="7 9" id="KW-1015">Disulfide bond</keyword>
<keyword evidence="4 9" id="KW-0547">Nucleotide-binding</keyword>
<dbReference type="FunCoup" id="A0A317ZFW8">
    <property type="interactions" value="511"/>
</dbReference>
<dbReference type="SUPFAM" id="SSF52402">
    <property type="entry name" value="Adenine nucleotide alpha hydrolases-like"/>
    <property type="match status" value="1"/>
</dbReference>
<dbReference type="Pfam" id="PF20259">
    <property type="entry name" value="tRNA_Me_trans_M"/>
    <property type="match status" value="1"/>
</dbReference>
<dbReference type="InterPro" id="IPR046884">
    <property type="entry name" value="MnmA-like_central"/>
</dbReference>
<dbReference type="RefSeq" id="WP_110130304.1">
    <property type="nucleotide sequence ID" value="NZ_QHJQ01000003.1"/>
</dbReference>
<feature type="site" description="Interaction with tRNA" evidence="9">
    <location>
        <position position="339"/>
    </location>
</feature>
<dbReference type="InterPro" id="IPR004506">
    <property type="entry name" value="MnmA-like"/>
</dbReference>
<evidence type="ECO:0000259" key="11">
    <source>
        <dbReference type="Pfam" id="PF20259"/>
    </source>
</evidence>
<feature type="disulfide bond" description="Alternate" evidence="9">
    <location>
        <begin position="99"/>
        <end position="196"/>
    </location>
</feature>
<feature type="domain" description="tRNA-specific 2-thiouridylase MnmA-like C-terminal" evidence="10">
    <location>
        <begin position="291"/>
        <end position="353"/>
    </location>
</feature>
<keyword evidence="13" id="KW-1185">Reference proteome</keyword>
<dbReference type="EC" id="2.8.1.13" evidence="9"/>
<dbReference type="Gene3D" id="3.40.50.620">
    <property type="entry name" value="HUPs"/>
    <property type="match status" value="1"/>
</dbReference>
<keyword evidence="6 9" id="KW-0694">RNA-binding</keyword>
<feature type="binding site" evidence="9">
    <location>
        <position position="33"/>
    </location>
    <ligand>
        <name>ATP</name>
        <dbReference type="ChEBI" id="CHEBI:30616"/>
    </ligand>
</feature>
<evidence type="ECO:0000256" key="2">
    <source>
        <dbReference type="ARBA" id="ARBA00022679"/>
    </source>
</evidence>
<evidence type="ECO:0000313" key="12">
    <source>
        <dbReference type="EMBL" id="PXA04495.1"/>
    </source>
</evidence>
<dbReference type="Gene3D" id="2.40.30.10">
    <property type="entry name" value="Translation factors"/>
    <property type="match status" value="1"/>
</dbReference>
<feature type="active site" description="Cysteine persulfide intermediate" evidence="9">
    <location>
        <position position="196"/>
    </location>
</feature>
<feature type="active site" description="Nucleophile" evidence="9">
    <location>
        <position position="99"/>
    </location>
</feature>
<dbReference type="Pfam" id="PF20258">
    <property type="entry name" value="tRNA_Me_trans_C"/>
    <property type="match status" value="1"/>
</dbReference>
<evidence type="ECO:0000256" key="7">
    <source>
        <dbReference type="ARBA" id="ARBA00023157"/>
    </source>
</evidence>
<dbReference type="GO" id="GO:0000049">
    <property type="term" value="F:tRNA binding"/>
    <property type="evidence" value="ECO:0007669"/>
    <property type="project" value="UniProtKB-KW"/>
</dbReference>
<proteinExistence type="inferred from homology"/>
<dbReference type="Pfam" id="PF03054">
    <property type="entry name" value="tRNA_Me_trans"/>
    <property type="match status" value="1"/>
</dbReference>
<dbReference type="AlphaFoldDB" id="A0A317ZFW8"/>
<keyword evidence="9" id="KW-0963">Cytoplasm</keyword>
<feature type="region of interest" description="Interaction with tRNA" evidence="9">
    <location>
        <begin position="146"/>
        <end position="148"/>
    </location>
</feature>
<dbReference type="InParanoid" id="A0A317ZFW8"/>
<comment type="similarity">
    <text evidence="9">Belongs to the MnmA/TRMU family.</text>
</comment>
<dbReference type="InterPro" id="IPR014729">
    <property type="entry name" value="Rossmann-like_a/b/a_fold"/>
</dbReference>
<feature type="binding site" evidence="9">
    <location>
        <begin position="7"/>
        <end position="14"/>
    </location>
    <ligand>
        <name>ATP</name>
        <dbReference type="ChEBI" id="CHEBI:30616"/>
    </ligand>
</feature>